<dbReference type="AlphaFoldDB" id="A0A1S4A9H6"/>
<dbReference type="OrthoDB" id="10056939at2759"/>
<gene>
    <name evidence="1" type="primary">LOC107795164</name>
</gene>
<organism evidence="1">
    <name type="scientific">Nicotiana tabacum</name>
    <name type="common">Common tobacco</name>
    <dbReference type="NCBI Taxonomy" id="4097"/>
    <lineage>
        <taxon>Eukaryota</taxon>
        <taxon>Viridiplantae</taxon>
        <taxon>Streptophyta</taxon>
        <taxon>Embryophyta</taxon>
        <taxon>Tracheophyta</taxon>
        <taxon>Spermatophyta</taxon>
        <taxon>Magnoliopsida</taxon>
        <taxon>eudicotyledons</taxon>
        <taxon>Gunneridae</taxon>
        <taxon>Pentapetalae</taxon>
        <taxon>asterids</taxon>
        <taxon>lamiids</taxon>
        <taxon>Solanales</taxon>
        <taxon>Solanaceae</taxon>
        <taxon>Nicotianoideae</taxon>
        <taxon>Nicotianeae</taxon>
        <taxon>Nicotiana</taxon>
    </lineage>
</organism>
<proteinExistence type="predicted"/>
<sequence>MAEGFEAYHVPQQSRRDRLRVFVQNHPSDSAAGLLPFVDHHSLIPSDFLLVSDAKEKGVNFMDPQLSSGVSFQEINGNPFLYSHQNFRFLDQSFNGGDVDVVYKQEPLSSLAAVPATNISNNNITTGQVMDPSLEAPLSDDPQYSCGDGSHELRRNKSKLISMLNEVPFIFLRFKIGCFC</sequence>
<name>A0A1S4A9H6_TOBAC</name>
<accession>A0A1S4A9H6</accession>
<dbReference type="RefSeq" id="XP_016473234.1">
    <property type="nucleotide sequence ID" value="XM_016617748.1"/>
</dbReference>
<evidence type="ECO:0000313" key="1">
    <source>
        <dbReference type="RefSeq" id="XP_016473234.1"/>
    </source>
</evidence>
<reference evidence="1" key="1">
    <citation type="submission" date="2025-08" db="UniProtKB">
        <authorList>
            <consortium name="RefSeq"/>
        </authorList>
    </citation>
    <scope>IDENTIFICATION</scope>
</reference>
<protein>
    <submittedName>
        <fullName evidence="1">Uncharacterized protein isoform X2</fullName>
    </submittedName>
</protein>